<dbReference type="RefSeq" id="WP_062027464.1">
    <property type="nucleotide sequence ID" value="NZ_CP032427.1"/>
</dbReference>
<evidence type="ECO:0000313" key="5">
    <source>
        <dbReference type="Proteomes" id="UP000265765"/>
    </source>
</evidence>
<dbReference type="GeneID" id="91284333"/>
<accession>A0A101S8R6</accession>
<name>A0A117P412_9ACTN</name>
<dbReference type="EMBL" id="CP032427">
    <property type="protein sequence ID" value="AYC41192.1"/>
    <property type="molecule type" value="Genomic_DNA"/>
</dbReference>
<organism evidence="3 4">
    <name type="scientific">Streptomyces griseorubiginosus</name>
    <dbReference type="NCBI Taxonomy" id="67304"/>
    <lineage>
        <taxon>Bacteria</taxon>
        <taxon>Bacillati</taxon>
        <taxon>Actinomycetota</taxon>
        <taxon>Actinomycetes</taxon>
        <taxon>Kitasatosporales</taxon>
        <taxon>Streptomycetaceae</taxon>
        <taxon>Streptomyces</taxon>
    </lineage>
</organism>
<dbReference type="AlphaFoldDB" id="A0A117P412"/>
<proteinExistence type="predicted"/>
<evidence type="ECO:0000313" key="2">
    <source>
        <dbReference type="EMBL" id="AYC41192.1"/>
    </source>
</evidence>
<accession>A0A117P412</accession>
<dbReference type="OrthoDB" id="4153693at2"/>
<feature type="region of interest" description="Disordered" evidence="1">
    <location>
        <begin position="192"/>
        <end position="232"/>
    </location>
</feature>
<evidence type="ECO:0000313" key="4">
    <source>
        <dbReference type="Proteomes" id="UP000054375"/>
    </source>
</evidence>
<protein>
    <submittedName>
        <fullName evidence="3">Uncharacterized protein</fullName>
    </submittedName>
</protein>
<gene>
    <name evidence="3" type="ORF">AQJ54_07515</name>
    <name evidence="2" type="ORF">DWG14_05474</name>
</gene>
<dbReference type="EMBL" id="LMWV01000005">
    <property type="protein sequence ID" value="KUN69486.1"/>
    <property type="molecule type" value="Genomic_DNA"/>
</dbReference>
<dbReference type="Proteomes" id="UP000265765">
    <property type="component" value="Chromosome"/>
</dbReference>
<reference evidence="2 5" key="2">
    <citation type="submission" date="2018-09" db="EMBL/GenBank/DDBJ databases">
        <title>Production of Trimethoprim by Streptomyces sp. 3E-1.</title>
        <authorList>
            <person name="Kang H.J."/>
            <person name="Kim S.B."/>
        </authorList>
    </citation>
    <scope>NUCLEOTIDE SEQUENCE [LARGE SCALE GENOMIC DNA]</scope>
    <source>
        <strain evidence="2 5">3E-1</strain>
    </source>
</reference>
<evidence type="ECO:0000313" key="3">
    <source>
        <dbReference type="EMBL" id="KUN69486.1"/>
    </source>
</evidence>
<reference evidence="3 4" key="1">
    <citation type="submission" date="2015-10" db="EMBL/GenBank/DDBJ databases">
        <title>Draft genome sequence of Streptomyces griseorubiginosus DSM 40469, type strain for the species Streptomyces griseorubiginosus.</title>
        <authorList>
            <person name="Ruckert C."/>
            <person name="Winkler A."/>
            <person name="Kalinowski J."/>
            <person name="Kampfer P."/>
            <person name="Glaeser S."/>
        </authorList>
    </citation>
    <scope>NUCLEOTIDE SEQUENCE [LARGE SCALE GENOMIC DNA]</scope>
    <source>
        <strain evidence="3 4">DSM 40469</strain>
    </source>
</reference>
<sequence>MAQDDHLIELYLAGKRIASGLRIARPFALTTAHALGPDVLTTKPLLHLRDGTPAQILWGNTPSDLALLRLELNGTTGPLATTTYGEAQQGQAWRATVSVDPKPLTGSVVEPDAVYHDGPHLTVKALRLRCERVLRDPAAYAGSPIEETRQDPPVVLGLLVKPRDTPPRESDEAFAISVAEALRLFDDVTGGRKAEKRTRANQVLHDRGYGSVRPRWTRTDPNRRTRRPSEGN</sequence>
<evidence type="ECO:0000256" key="1">
    <source>
        <dbReference type="SAM" id="MobiDB-lite"/>
    </source>
</evidence>
<dbReference type="Proteomes" id="UP000054375">
    <property type="component" value="Unassembled WGS sequence"/>
</dbReference>
<dbReference type="KEGG" id="sge:DWG14_05474"/>
<keyword evidence="4" id="KW-1185">Reference proteome</keyword>
<feature type="compositionally biased region" description="Basic and acidic residues" evidence="1">
    <location>
        <begin position="217"/>
        <end position="232"/>
    </location>
</feature>